<dbReference type="VEuPathDB" id="FungiDB:JI435_441450"/>
<dbReference type="EMBL" id="CP069036">
    <property type="protein sequence ID" value="QRD02935.1"/>
    <property type="molecule type" value="Genomic_DNA"/>
</dbReference>
<dbReference type="Proteomes" id="UP000663193">
    <property type="component" value="Chromosome 14"/>
</dbReference>
<dbReference type="AlphaFoldDB" id="A0A7U2FH80"/>
<feature type="compositionally biased region" description="Acidic residues" evidence="1">
    <location>
        <begin position="40"/>
        <end position="49"/>
    </location>
</feature>
<evidence type="ECO:0000256" key="1">
    <source>
        <dbReference type="SAM" id="MobiDB-lite"/>
    </source>
</evidence>
<sequence>MQSTNTCHPISQAGDQGSLDRETAVKNLYKRTANKHTDNELSEEDEDNIDNFSSRSKKKAGQNRRKLSRNKTFSTVFGICVRHNVAASSDFCLIAPFSTYPVLCIGHR</sequence>
<name>A0A7U2FH80_PHANO</name>
<feature type="region of interest" description="Disordered" evidence="1">
    <location>
        <begin position="1"/>
        <end position="67"/>
    </location>
</feature>
<reference evidence="3" key="1">
    <citation type="journal article" date="2021" name="BMC Genomics">
        <title>Chromosome-level genome assembly and manually-curated proteome of model necrotroph Parastagonospora nodorum Sn15 reveals a genome-wide trove of candidate effector homologs, and redundancy of virulence-related functions within an accessory chromosome.</title>
        <authorList>
            <person name="Bertazzoni S."/>
            <person name="Jones D.A.B."/>
            <person name="Phan H.T."/>
            <person name="Tan K.-C."/>
            <person name="Hane J.K."/>
        </authorList>
    </citation>
    <scope>NUCLEOTIDE SEQUENCE [LARGE SCALE GENOMIC DNA]</scope>
    <source>
        <strain evidence="3">SN15 / ATCC MYA-4574 / FGSC 10173)</strain>
    </source>
</reference>
<accession>A0A7U2FH80</accession>
<keyword evidence="3" id="KW-1185">Reference proteome</keyword>
<feature type="compositionally biased region" description="Polar residues" evidence="1">
    <location>
        <begin position="1"/>
        <end position="15"/>
    </location>
</feature>
<organism evidence="2 3">
    <name type="scientific">Phaeosphaeria nodorum (strain SN15 / ATCC MYA-4574 / FGSC 10173)</name>
    <name type="common">Glume blotch fungus</name>
    <name type="synonym">Parastagonospora nodorum</name>
    <dbReference type="NCBI Taxonomy" id="321614"/>
    <lineage>
        <taxon>Eukaryota</taxon>
        <taxon>Fungi</taxon>
        <taxon>Dikarya</taxon>
        <taxon>Ascomycota</taxon>
        <taxon>Pezizomycotina</taxon>
        <taxon>Dothideomycetes</taxon>
        <taxon>Pleosporomycetidae</taxon>
        <taxon>Pleosporales</taxon>
        <taxon>Pleosporineae</taxon>
        <taxon>Phaeosphaeriaceae</taxon>
        <taxon>Parastagonospora</taxon>
    </lineage>
</organism>
<proteinExistence type="predicted"/>
<gene>
    <name evidence="2" type="ORF">JI435_441450</name>
</gene>
<protein>
    <submittedName>
        <fullName evidence="2">Uncharacterized protein</fullName>
    </submittedName>
</protein>
<feature type="compositionally biased region" description="Basic residues" evidence="1">
    <location>
        <begin position="55"/>
        <end position="67"/>
    </location>
</feature>
<evidence type="ECO:0000313" key="3">
    <source>
        <dbReference type="Proteomes" id="UP000663193"/>
    </source>
</evidence>
<evidence type="ECO:0000313" key="2">
    <source>
        <dbReference type="EMBL" id="QRD02935.1"/>
    </source>
</evidence>